<keyword evidence="4" id="KW-0238">DNA-binding</keyword>
<dbReference type="PANTHER" id="PTHR46577">
    <property type="entry name" value="HTH-TYPE TRANSCRIPTIONAL REGULATORY PROTEIN GABR"/>
    <property type="match status" value="1"/>
</dbReference>
<dbReference type="InterPro" id="IPR036388">
    <property type="entry name" value="WH-like_DNA-bd_sf"/>
</dbReference>
<dbReference type="Pfam" id="PF00155">
    <property type="entry name" value="Aminotran_1_2"/>
    <property type="match status" value="1"/>
</dbReference>
<dbReference type="InterPro" id="IPR036390">
    <property type="entry name" value="WH_DNA-bd_sf"/>
</dbReference>
<keyword evidence="7" id="KW-0808">Transferase</keyword>
<dbReference type="Gene3D" id="3.40.640.10">
    <property type="entry name" value="Type I PLP-dependent aspartate aminotransferase-like (Major domain)"/>
    <property type="match status" value="1"/>
</dbReference>
<dbReference type="RefSeq" id="WP_187533142.1">
    <property type="nucleotide sequence ID" value="NZ_CBCSHU010000002.1"/>
</dbReference>
<sequence length="457" mass="52054">MFIDKKSETPIFQQIYKYLVQSMIDGSLKKGDFLPGTRTLAQDLSVSRNSVDRAYQQLEIEGYLNSVSNVGFQVRDDFTTLKNKSISEKYSMIETKPQYIADFSYGSTNFVNFPISKWQKYSLEVLEGQIEDHLDAKGSLELRTALNHYLSRHRGIDADVDQIVITNEHTFSLNIICDILKSKSDSITVAMEDPGFPVSRNILKKHGNVLPLDYENGVIHLPSNSDVPINALLITPSHHFPTGGLMQMPMRLELLDWAQKRNAFIIEDDYDSEFRYVGDPVPSLQSIATHDNVIYLGTFSKPLSSSLRMSYLILPKQLVPLYDLYFGNQTSMVSTLQQAILTKFIDNHDYEKHIRIMNKEYKKRYRFLVSQCKDIFGNQVTVRDNQGGLFVILDLHSLQTSDELVALAKLKNVKVYPTTDFYQNKRHCSTVFLGLSQSSEATVIKGLLALKDAWSIT</sequence>
<reference evidence="7 8" key="1">
    <citation type="submission" date="2020-08" db="EMBL/GenBank/DDBJ databases">
        <title>Genome sequence of Erysipelothrix inopinata DSM 15511T.</title>
        <authorList>
            <person name="Hyun D.-W."/>
            <person name="Bae J.-W."/>
        </authorList>
    </citation>
    <scope>NUCLEOTIDE SEQUENCE [LARGE SCALE GENOMIC DNA]</scope>
    <source>
        <strain evidence="7 8">DSM 15511</strain>
    </source>
</reference>
<accession>A0A7G9RWN4</accession>
<dbReference type="SUPFAM" id="SSF46785">
    <property type="entry name" value="Winged helix' DNA-binding domain"/>
    <property type="match status" value="1"/>
</dbReference>
<evidence type="ECO:0000256" key="2">
    <source>
        <dbReference type="ARBA" id="ARBA00022898"/>
    </source>
</evidence>
<evidence type="ECO:0000256" key="5">
    <source>
        <dbReference type="ARBA" id="ARBA00023163"/>
    </source>
</evidence>
<feature type="domain" description="HTH gntR-type" evidence="6">
    <location>
        <begin position="9"/>
        <end position="77"/>
    </location>
</feature>
<dbReference type="SUPFAM" id="SSF53383">
    <property type="entry name" value="PLP-dependent transferases"/>
    <property type="match status" value="1"/>
</dbReference>
<comment type="similarity">
    <text evidence="1">In the C-terminal section; belongs to the class-I pyridoxal-phosphate-dependent aminotransferase family.</text>
</comment>
<evidence type="ECO:0000256" key="3">
    <source>
        <dbReference type="ARBA" id="ARBA00023015"/>
    </source>
</evidence>
<dbReference type="KEGG" id="eio:H9L01_06405"/>
<dbReference type="GO" id="GO:0003677">
    <property type="term" value="F:DNA binding"/>
    <property type="evidence" value="ECO:0007669"/>
    <property type="project" value="UniProtKB-KW"/>
</dbReference>
<dbReference type="EMBL" id="CP060715">
    <property type="protein sequence ID" value="QNN60009.1"/>
    <property type="molecule type" value="Genomic_DNA"/>
</dbReference>
<dbReference type="PRINTS" id="PR00035">
    <property type="entry name" value="HTHGNTR"/>
</dbReference>
<protein>
    <submittedName>
        <fullName evidence="7">PLP-dependent aminotransferase family protein</fullName>
    </submittedName>
</protein>
<dbReference type="Pfam" id="PF00392">
    <property type="entry name" value="GntR"/>
    <property type="match status" value="1"/>
</dbReference>
<dbReference type="Gene3D" id="1.10.10.10">
    <property type="entry name" value="Winged helix-like DNA-binding domain superfamily/Winged helix DNA-binding domain"/>
    <property type="match status" value="1"/>
</dbReference>
<dbReference type="GO" id="GO:0003700">
    <property type="term" value="F:DNA-binding transcription factor activity"/>
    <property type="evidence" value="ECO:0007669"/>
    <property type="project" value="InterPro"/>
</dbReference>
<keyword evidence="3" id="KW-0805">Transcription regulation</keyword>
<dbReference type="InterPro" id="IPR000524">
    <property type="entry name" value="Tscrpt_reg_HTH_GntR"/>
</dbReference>
<evidence type="ECO:0000256" key="1">
    <source>
        <dbReference type="ARBA" id="ARBA00005384"/>
    </source>
</evidence>
<name>A0A7G9RWN4_9FIRM</name>
<dbReference type="SMART" id="SM00345">
    <property type="entry name" value="HTH_GNTR"/>
    <property type="match status" value="1"/>
</dbReference>
<dbReference type="InterPro" id="IPR051446">
    <property type="entry name" value="HTH_trans_reg/aminotransferase"/>
</dbReference>
<dbReference type="GO" id="GO:0008483">
    <property type="term" value="F:transaminase activity"/>
    <property type="evidence" value="ECO:0007669"/>
    <property type="project" value="UniProtKB-KW"/>
</dbReference>
<dbReference type="InterPro" id="IPR004839">
    <property type="entry name" value="Aminotransferase_I/II_large"/>
</dbReference>
<dbReference type="AlphaFoldDB" id="A0A7G9RWN4"/>
<evidence type="ECO:0000313" key="8">
    <source>
        <dbReference type="Proteomes" id="UP000515928"/>
    </source>
</evidence>
<dbReference type="InterPro" id="IPR015421">
    <property type="entry name" value="PyrdxlP-dep_Trfase_major"/>
</dbReference>
<dbReference type="PROSITE" id="PS50949">
    <property type="entry name" value="HTH_GNTR"/>
    <property type="match status" value="1"/>
</dbReference>
<dbReference type="Proteomes" id="UP000515928">
    <property type="component" value="Chromosome"/>
</dbReference>
<dbReference type="PANTHER" id="PTHR46577:SF1">
    <property type="entry name" value="HTH-TYPE TRANSCRIPTIONAL REGULATORY PROTEIN GABR"/>
    <property type="match status" value="1"/>
</dbReference>
<gene>
    <name evidence="7" type="ORF">H9L01_06405</name>
</gene>
<proteinExistence type="inferred from homology"/>
<keyword evidence="7" id="KW-0032">Aminotransferase</keyword>
<keyword evidence="2" id="KW-0663">Pyridoxal phosphate</keyword>
<dbReference type="GO" id="GO:0030170">
    <property type="term" value="F:pyridoxal phosphate binding"/>
    <property type="evidence" value="ECO:0007669"/>
    <property type="project" value="InterPro"/>
</dbReference>
<evidence type="ECO:0000313" key="7">
    <source>
        <dbReference type="EMBL" id="QNN60009.1"/>
    </source>
</evidence>
<keyword evidence="5" id="KW-0804">Transcription</keyword>
<keyword evidence="8" id="KW-1185">Reference proteome</keyword>
<dbReference type="CDD" id="cd07377">
    <property type="entry name" value="WHTH_GntR"/>
    <property type="match status" value="1"/>
</dbReference>
<organism evidence="7 8">
    <name type="scientific">Erysipelothrix inopinata</name>
    <dbReference type="NCBI Taxonomy" id="225084"/>
    <lineage>
        <taxon>Bacteria</taxon>
        <taxon>Bacillati</taxon>
        <taxon>Bacillota</taxon>
        <taxon>Erysipelotrichia</taxon>
        <taxon>Erysipelotrichales</taxon>
        <taxon>Erysipelotrichaceae</taxon>
        <taxon>Erysipelothrix</taxon>
    </lineage>
</organism>
<evidence type="ECO:0000256" key="4">
    <source>
        <dbReference type="ARBA" id="ARBA00023125"/>
    </source>
</evidence>
<dbReference type="CDD" id="cd00609">
    <property type="entry name" value="AAT_like"/>
    <property type="match status" value="1"/>
</dbReference>
<evidence type="ECO:0000259" key="6">
    <source>
        <dbReference type="PROSITE" id="PS50949"/>
    </source>
</evidence>
<dbReference type="InterPro" id="IPR015424">
    <property type="entry name" value="PyrdxlP-dep_Trfase"/>
</dbReference>